<evidence type="ECO:0000313" key="4">
    <source>
        <dbReference type="Proteomes" id="UP000663923"/>
    </source>
</evidence>
<name>A0ABX7T1Q8_9SPHN</name>
<dbReference type="Pfam" id="PF12804">
    <property type="entry name" value="NTP_transf_3"/>
    <property type="match status" value="1"/>
</dbReference>
<dbReference type="Gene3D" id="3.90.550.10">
    <property type="entry name" value="Spore Coat Polysaccharide Biosynthesis Protein SpsA, Chain A"/>
    <property type="match status" value="1"/>
</dbReference>
<organism evidence="3 4">
    <name type="scientific">Parasphingorhabdus cellanae</name>
    <dbReference type="NCBI Taxonomy" id="2806553"/>
    <lineage>
        <taxon>Bacteria</taxon>
        <taxon>Pseudomonadati</taxon>
        <taxon>Pseudomonadota</taxon>
        <taxon>Alphaproteobacteria</taxon>
        <taxon>Sphingomonadales</taxon>
        <taxon>Sphingomonadaceae</taxon>
        <taxon>Parasphingorhabdus</taxon>
    </lineage>
</organism>
<dbReference type="Proteomes" id="UP000663923">
    <property type="component" value="Chromosome"/>
</dbReference>
<evidence type="ECO:0000259" key="2">
    <source>
        <dbReference type="Pfam" id="PF12804"/>
    </source>
</evidence>
<protein>
    <submittedName>
        <fullName evidence="3">Nucleotidyltransferase family protein</fullName>
    </submittedName>
</protein>
<feature type="domain" description="MobA-like NTP transferase" evidence="2">
    <location>
        <begin position="18"/>
        <end position="152"/>
    </location>
</feature>
<dbReference type="InterPro" id="IPR025877">
    <property type="entry name" value="MobA-like_NTP_Trfase"/>
</dbReference>
<sequence>MTDENPGDAAVLARADAIVLAGSRPGGDAMADSRGIAVKALIPVAGKAMLAHVTDALLSHSAIGNVHLLAQDFKPFWADSDTQGLAANGRVMVQESGATIAVSVDALLKREDARYPLLITTADNVLLSQEMIADFLNAATASDIAIAVVEKDVLLRRYPASRRTWLKLRGGHYSGANLFYFGSPQARQILRYWAEVEQDRKKGWKILTIFGPWLLFLAVTRMLTVDQLAARVGRKLGLTIKIVPMTQAEACIDVDKEIDLAMVEQIIAAQTKVADI</sequence>
<evidence type="ECO:0000313" key="3">
    <source>
        <dbReference type="EMBL" id="QTD54888.1"/>
    </source>
</evidence>
<dbReference type="InterPro" id="IPR029044">
    <property type="entry name" value="Nucleotide-diphossugar_trans"/>
</dbReference>
<accession>A0ABX7T1Q8</accession>
<proteinExistence type="predicted"/>
<dbReference type="RefSeq" id="WP_207986718.1">
    <property type="nucleotide sequence ID" value="NZ_CP071794.1"/>
</dbReference>
<reference evidence="3 4" key="1">
    <citation type="submission" date="2021-03" db="EMBL/GenBank/DDBJ databases">
        <title>Complete genome of Parasphingorhabdus_sp.JHSY0214.</title>
        <authorList>
            <person name="Yoo J.H."/>
            <person name="Bae J.W."/>
        </authorList>
    </citation>
    <scope>NUCLEOTIDE SEQUENCE [LARGE SCALE GENOMIC DNA]</scope>
    <source>
        <strain evidence="3 4">JHSY0214</strain>
    </source>
</reference>
<keyword evidence="4" id="KW-1185">Reference proteome</keyword>
<dbReference type="SUPFAM" id="SSF53448">
    <property type="entry name" value="Nucleotide-diphospho-sugar transferases"/>
    <property type="match status" value="1"/>
</dbReference>
<dbReference type="EMBL" id="CP071794">
    <property type="protein sequence ID" value="QTD54888.1"/>
    <property type="molecule type" value="Genomic_DNA"/>
</dbReference>
<keyword evidence="1" id="KW-0460">Magnesium</keyword>
<gene>
    <name evidence="3" type="ORF">J4G78_11595</name>
</gene>
<evidence type="ECO:0000256" key="1">
    <source>
        <dbReference type="ARBA" id="ARBA00022842"/>
    </source>
</evidence>